<dbReference type="KEGG" id="siv:SSIL_2812"/>
<dbReference type="STRING" id="1002809.SSIL_2812"/>
<name>F2FAR9_SOLSS</name>
<evidence type="ECO:0000256" key="1">
    <source>
        <dbReference type="SAM" id="Phobius"/>
    </source>
</evidence>
<reference evidence="3" key="1">
    <citation type="submission" date="2011-04" db="EMBL/GenBank/DDBJ databases">
        <title>Genome sequence of Solibacillus silvestris StLB046.</title>
        <authorList>
            <person name="Morohoshi T."/>
            <person name="Someya N."/>
            <person name="Ikeda T."/>
        </authorList>
    </citation>
    <scope>NUCLEOTIDE SEQUENCE [LARGE SCALE GENOMIC DNA]</scope>
    <source>
        <strain evidence="3">StLB046</strain>
    </source>
</reference>
<dbReference type="AlphaFoldDB" id="F2FAR9"/>
<feature type="transmembrane region" description="Helical" evidence="1">
    <location>
        <begin position="73"/>
        <end position="94"/>
    </location>
</feature>
<feature type="transmembrane region" description="Helical" evidence="1">
    <location>
        <begin position="9"/>
        <end position="30"/>
    </location>
</feature>
<dbReference type="Proteomes" id="UP000006691">
    <property type="component" value="Chromosome"/>
</dbReference>
<accession>F2FAR9</accession>
<proteinExistence type="predicted"/>
<dbReference type="EMBL" id="AP012157">
    <property type="protein sequence ID" value="BAK17235.1"/>
    <property type="molecule type" value="Genomic_DNA"/>
</dbReference>
<keyword evidence="1" id="KW-0812">Transmembrane</keyword>
<keyword evidence="1" id="KW-1133">Transmembrane helix</keyword>
<evidence type="ECO:0000313" key="3">
    <source>
        <dbReference type="Proteomes" id="UP000006691"/>
    </source>
</evidence>
<sequence length="95" mass="11111">MKRNELKHFLLGGYTIGFIVGWLVVLISVINPTFNLSFSFKSIFCILVVLPILYWTYRYSGMVFNDQTMKVKLIYSFVLFLGFCFGIFFTELLLN</sequence>
<keyword evidence="2" id="KW-0378">Hydrolase</keyword>
<evidence type="ECO:0000313" key="2">
    <source>
        <dbReference type="EMBL" id="BAK17235.1"/>
    </source>
</evidence>
<keyword evidence="1" id="KW-0472">Membrane</keyword>
<feature type="transmembrane region" description="Helical" evidence="1">
    <location>
        <begin position="36"/>
        <end position="57"/>
    </location>
</feature>
<reference evidence="2 3" key="2">
    <citation type="journal article" date="2012" name="J. Biosci. Bioeng.">
        <title>Complete genome sequence and characterization of the N-acylhomoserine lactone-degrading gene of the potato leaf-associated Solibacillus silvestris.</title>
        <authorList>
            <person name="Morohoshi T."/>
            <person name="Tominaga Y."/>
            <person name="Someya N."/>
            <person name="Ikeda T."/>
        </authorList>
    </citation>
    <scope>NUCLEOTIDE SEQUENCE [LARGE SCALE GENOMIC DNA]</scope>
    <source>
        <strain evidence="2 3">StLB046</strain>
    </source>
</reference>
<protein>
    <submittedName>
        <fullName evidence="2">Predicted membrane-associated, metal-dependent hydrolase</fullName>
    </submittedName>
</protein>
<keyword evidence="3" id="KW-1185">Reference proteome</keyword>
<dbReference type="GO" id="GO:0016787">
    <property type="term" value="F:hydrolase activity"/>
    <property type="evidence" value="ECO:0007669"/>
    <property type="project" value="UniProtKB-KW"/>
</dbReference>
<gene>
    <name evidence="2" type="ordered locus">SSIL_2812</name>
</gene>
<dbReference type="HOGENOM" id="CLU_2371287_0_0_9"/>
<organism evidence="2 3">
    <name type="scientific">Solibacillus silvestris (strain StLB046)</name>
    <name type="common">Bacillus silvestris</name>
    <dbReference type="NCBI Taxonomy" id="1002809"/>
    <lineage>
        <taxon>Bacteria</taxon>
        <taxon>Bacillati</taxon>
        <taxon>Bacillota</taxon>
        <taxon>Bacilli</taxon>
        <taxon>Bacillales</taxon>
        <taxon>Caryophanaceae</taxon>
        <taxon>Solibacillus</taxon>
    </lineage>
</organism>